<keyword evidence="1" id="KW-1133">Transmembrane helix</keyword>
<keyword evidence="1" id="KW-0472">Membrane</keyword>
<dbReference type="RefSeq" id="WP_380147684.1">
    <property type="nucleotide sequence ID" value="NZ_JBHUOR010000044.1"/>
</dbReference>
<comment type="caution">
    <text evidence="2">The sequence shown here is derived from an EMBL/GenBank/DDBJ whole genome shotgun (WGS) entry which is preliminary data.</text>
</comment>
<dbReference type="Proteomes" id="UP001597568">
    <property type="component" value="Unassembled WGS sequence"/>
</dbReference>
<dbReference type="EMBL" id="JBHUOR010000044">
    <property type="protein sequence ID" value="MFD2868719.1"/>
    <property type="molecule type" value="Genomic_DNA"/>
</dbReference>
<protein>
    <submittedName>
        <fullName evidence="2">Uncharacterized protein</fullName>
    </submittedName>
</protein>
<keyword evidence="1" id="KW-0812">Transmembrane</keyword>
<gene>
    <name evidence="2" type="ORF">ACFSY7_09405</name>
</gene>
<accession>A0ABW5Y054</accession>
<sequence>MNTGKLWLMFIIIAVVTLVVTFLTAKFQNTGILLVWLLIVAVGFGYTVFKKVRS</sequence>
<evidence type="ECO:0000256" key="1">
    <source>
        <dbReference type="SAM" id="Phobius"/>
    </source>
</evidence>
<reference evidence="3" key="1">
    <citation type="journal article" date="2019" name="Int. J. Syst. Evol. Microbiol.">
        <title>The Global Catalogue of Microorganisms (GCM) 10K type strain sequencing project: providing services to taxonomists for standard genome sequencing and annotation.</title>
        <authorList>
            <consortium name="The Broad Institute Genomics Platform"/>
            <consortium name="The Broad Institute Genome Sequencing Center for Infectious Disease"/>
            <person name="Wu L."/>
            <person name="Ma J."/>
        </authorList>
    </citation>
    <scope>NUCLEOTIDE SEQUENCE [LARGE SCALE GENOMIC DNA]</scope>
    <source>
        <strain evidence="3">KCTC 33522</strain>
    </source>
</reference>
<name>A0ABW5Y054_9BACL</name>
<evidence type="ECO:0000313" key="2">
    <source>
        <dbReference type="EMBL" id="MFD2868719.1"/>
    </source>
</evidence>
<feature type="transmembrane region" description="Helical" evidence="1">
    <location>
        <begin position="31"/>
        <end position="49"/>
    </location>
</feature>
<evidence type="ECO:0000313" key="3">
    <source>
        <dbReference type="Proteomes" id="UP001597568"/>
    </source>
</evidence>
<organism evidence="2 3">
    <name type="scientific">Kurthia populi</name>
    <dbReference type="NCBI Taxonomy" id="1562132"/>
    <lineage>
        <taxon>Bacteria</taxon>
        <taxon>Bacillati</taxon>
        <taxon>Bacillota</taxon>
        <taxon>Bacilli</taxon>
        <taxon>Bacillales</taxon>
        <taxon>Caryophanaceae</taxon>
        <taxon>Kurthia</taxon>
    </lineage>
</organism>
<proteinExistence type="predicted"/>
<keyword evidence="3" id="KW-1185">Reference proteome</keyword>
<feature type="transmembrane region" description="Helical" evidence="1">
    <location>
        <begin position="7"/>
        <end position="25"/>
    </location>
</feature>